<keyword evidence="7" id="KW-1185">Reference proteome</keyword>
<dbReference type="Proteomes" id="UP001596422">
    <property type="component" value="Unassembled WGS sequence"/>
</dbReference>
<evidence type="ECO:0000256" key="3">
    <source>
        <dbReference type="ARBA" id="ARBA00022840"/>
    </source>
</evidence>
<comment type="catalytic activity">
    <reaction evidence="4">
        <text>2 cob(II)alamin + reduced [electron-transfer flavoprotein] + 2 ATP = 2 adenosylcob(III)alamin + 2 triphosphate + oxidized [electron-transfer flavoprotein] + 3 H(+)</text>
        <dbReference type="Rhea" id="RHEA:28671"/>
        <dbReference type="Rhea" id="RHEA-COMP:10685"/>
        <dbReference type="Rhea" id="RHEA-COMP:10686"/>
        <dbReference type="ChEBI" id="CHEBI:15378"/>
        <dbReference type="ChEBI" id="CHEBI:16304"/>
        <dbReference type="ChEBI" id="CHEBI:18036"/>
        <dbReference type="ChEBI" id="CHEBI:18408"/>
        <dbReference type="ChEBI" id="CHEBI:30616"/>
        <dbReference type="ChEBI" id="CHEBI:57692"/>
        <dbReference type="ChEBI" id="CHEBI:58307"/>
        <dbReference type="EC" id="2.5.1.17"/>
    </reaction>
</comment>
<feature type="domain" description="Cobalamin adenosyltransferase-like" evidence="5">
    <location>
        <begin position="8"/>
        <end position="168"/>
    </location>
</feature>
<proteinExistence type="inferred from homology"/>
<comment type="similarity">
    <text evidence="4">Belongs to the Cob(I)alamin adenosyltransferase family.</text>
</comment>
<dbReference type="PANTHER" id="PTHR12213:SF0">
    <property type="entry name" value="CORRINOID ADENOSYLTRANSFERASE MMAB"/>
    <property type="match status" value="1"/>
</dbReference>
<dbReference type="PANTHER" id="PTHR12213">
    <property type="entry name" value="CORRINOID ADENOSYLTRANSFERASE"/>
    <property type="match status" value="1"/>
</dbReference>
<dbReference type="RefSeq" id="WP_379908028.1">
    <property type="nucleotide sequence ID" value="NZ_JBHSWE010000001.1"/>
</dbReference>
<comment type="caution">
    <text evidence="6">The sequence shown here is derived from an EMBL/GenBank/DDBJ whole genome shotgun (WGS) entry which is preliminary data.</text>
</comment>
<evidence type="ECO:0000256" key="4">
    <source>
        <dbReference type="RuleBase" id="RU366026"/>
    </source>
</evidence>
<dbReference type="Pfam" id="PF01923">
    <property type="entry name" value="Cob_adeno_trans"/>
    <property type="match status" value="1"/>
</dbReference>
<organism evidence="6 7">
    <name type="scientific">Marinobacterium aestuariivivens</name>
    <dbReference type="NCBI Taxonomy" id="1698799"/>
    <lineage>
        <taxon>Bacteria</taxon>
        <taxon>Pseudomonadati</taxon>
        <taxon>Pseudomonadota</taxon>
        <taxon>Gammaproteobacteria</taxon>
        <taxon>Oceanospirillales</taxon>
        <taxon>Oceanospirillaceae</taxon>
        <taxon>Marinobacterium</taxon>
    </lineage>
</organism>
<dbReference type="EMBL" id="JBHSWE010000001">
    <property type="protein sequence ID" value="MFC6669469.1"/>
    <property type="molecule type" value="Genomic_DNA"/>
</dbReference>
<accession>A0ABW1ZWB3</accession>
<dbReference type="GO" id="GO:0008817">
    <property type="term" value="F:corrinoid adenosyltransferase activity"/>
    <property type="evidence" value="ECO:0007669"/>
    <property type="project" value="UniProtKB-EC"/>
</dbReference>
<evidence type="ECO:0000313" key="6">
    <source>
        <dbReference type="EMBL" id="MFC6669469.1"/>
    </source>
</evidence>
<comment type="catalytic activity">
    <reaction evidence="4">
        <text>2 cob(II)yrinate a,c diamide + reduced [electron-transfer flavoprotein] + 2 ATP = 2 adenosylcob(III)yrinate a,c-diamide + 2 triphosphate + oxidized [electron-transfer flavoprotein] + 3 H(+)</text>
        <dbReference type="Rhea" id="RHEA:11528"/>
        <dbReference type="Rhea" id="RHEA-COMP:10685"/>
        <dbReference type="Rhea" id="RHEA-COMP:10686"/>
        <dbReference type="ChEBI" id="CHEBI:15378"/>
        <dbReference type="ChEBI" id="CHEBI:18036"/>
        <dbReference type="ChEBI" id="CHEBI:30616"/>
        <dbReference type="ChEBI" id="CHEBI:57692"/>
        <dbReference type="ChEBI" id="CHEBI:58307"/>
        <dbReference type="ChEBI" id="CHEBI:58503"/>
        <dbReference type="ChEBI" id="CHEBI:58537"/>
        <dbReference type="EC" id="2.5.1.17"/>
    </reaction>
</comment>
<keyword evidence="1 4" id="KW-0808">Transferase</keyword>
<protein>
    <recommendedName>
        <fullName evidence="4">Corrinoid adenosyltransferase</fullName>
        <ecNumber evidence="4">2.5.1.17</ecNumber>
    </recommendedName>
    <alternativeName>
        <fullName evidence="4">Cob(II)alamin adenosyltransferase</fullName>
    </alternativeName>
    <alternativeName>
        <fullName evidence="4">Cob(II)yrinic acid a,c-diamide adenosyltransferase</fullName>
    </alternativeName>
    <alternativeName>
        <fullName evidence="4">Cobinamide/cobalamin adenosyltransferase</fullName>
    </alternativeName>
</protein>
<evidence type="ECO:0000259" key="5">
    <source>
        <dbReference type="Pfam" id="PF01923"/>
    </source>
</evidence>
<name>A0ABW1ZWB3_9GAMM</name>
<keyword evidence="3 4" id="KW-0067">ATP-binding</keyword>
<evidence type="ECO:0000256" key="1">
    <source>
        <dbReference type="ARBA" id="ARBA00022679"/>
    </source>
</evidence>
<dbReference type="EC" id="2.5.1.17" evidence="4"/>
<evidence type="ECO:0000256" key="2">
    <source>
        <dbReference type="ARBA" id="ARBA00022741"/>
    </source>
</evidence>
<dbReference type="SUPFAM" id="SSF89028">
    <property type="entry name" value="Cobalamin adenosyltransferase-like"/>
    <property type="match status" value="1"/>
</dbReference>
<keyword evidence="2 4" id="KW-0547">Nucleotide-binding</keyword>
<dbReference type="NCBIfam" id="TIGR00636">
    <property type="entry name" value="PduO_Nterm"/>
    <property type="match status" value="1"/>
</dbReference>
<sequence length="185" mass="20909">MADRLTRIYTRSGDRGTTALADGRRVDKYHPRIEALGDLDELNALLGVLIAELAPQDPLLDRLTQLQHDLFDLGGELAMADEQYRVIDAGAVEGLEQWLDSLNGALPPLQEFILPGGNRASALCQQTRAVCRRAERRLVELAQREQVNPDGLKFINRLSDLLFVCARVLARRNGEEVYWKPRHRR</sequence>
<gene>
    <name evidence="6" type="ORF">ACFQDL_04670</name>
</gene>
<dbReference type="InterPro" id="IPR029499">
    <property type="entry name" value="PduO-typ"/>
</dbReference>
<dbReference type="Gene3D" id="1.20.1200.10">
    <property type="entry name" value="Cobalamin adenosyltransferase-like"/>
    <property type="match status" value="1"/>
</dbReference>
<dbReference type="InterPro" id="IPR036451">
    <property type="entry name" value="CblAdoTrfase-like_sf"/>
</dbReference>
<reference evidence="7" key="1">
    <citation type="journal article" date="2019" name="Int. J. Syst. Evol. Microbiol.">
        <title>The Global Catalogue of Microorganisms (GCM) 10K type strain sequencing project: providing services to taxonomists for standard genome sequencing and annotation.</title>
        <authorList>
            <consortium name="The Broad Institute Genomics Platform"/>
            <consortium name="The Broad Institute Genome Sequencing Center for Infectious Disease"/>
            <person name="Wu L."/>
            <person name="Ma J."/>
        </authorList>
    </citation>
    <scope>NUCLEOTIDE SEQUENCE [LARGE SCALE GENOMIC DNA]</scope>
    <source>
        <strain evidence="7">NBRC 111756</strain>
    </source>
</reference>
<dbReference type="InterPro" id="IPR016030">
    <property type="entry name" value="CblAdoTrfase-like"/>
</dbReference>
<evidence type="ECO:0000313" key="7">
    <source>
        <dbReference type="Proteomes" id="UP001596422"/>
    </source>
</evidence>
<keyword evidence="4" id="KW-0169">Cobalamin biosynthesis</keyword>
<comment type="pathway">
    <text evidence="4">Cofactor biosynthesis; adenosylcobalamin biosynthesis; adenosylcobalamin from cob(II)yrinate a,c-diamide: step 2/7.</text>
</comment>